<sequence>MTDAALDDPIVIGVSVAVPEPYAGAIQDARAGYGDPLARTIPTHVTLLPPTEVGREALPGIERHLAAAAAELRPFRVLLHGSGTFRPVSPVVFLRLEAGARECRAAEAAVRSGPLARELAFPYHPHVTVAHAVAESELDRAYGELRRYRAEFTVPGFSLYRFGSDGVWRPLRAFPFGAVPGAPDPAAGPGGGAGSAAARS</sequence>
<evidence type="ECO:0000313" key="1">
    <source>
        <dbReference type="EMBL" id="MFC1417063.1"/>
    </source>
</evidence>
<evidence type="ECO:0000313" key="2">
    <source>
        <dbReference type="Proteomes" id="UP001592531"/>
    </source>
</evidence>
<dbReference type="Proteomes" id="UP001592531">
    <property type="component" value="Unassembled WGS sequence"/>
</dbReference>
<dbReference type="GO" id="GO:0016874">
    <property type="term" value="F:ligase activity"/>
    <property type="evidence" value="ECO:0007669"/>
    <property type="project" value="UniProtKB-KW"/>
</dbReference>
<keyword evidence="2" id="KW-1185">Reference proteome</keyword>
<dbReference type="PANTHER" id="PTHR40037">
    <property type="entry name" value="PHOSPHOESTERASE YJCG-RELATED"/>
    <property type="match status" value="1"/>
</dbReference>
<dbReference type="PANTHER" id="PTHR40037:SF1">
    <property type="entry name" value="PHOSPHOESTERASE SAOUHSC_00951-RELATED"/>
    <property type="match status" value="1"/>
</dbReference>
<organism evidence="1 2">
    <name type="scientific">Streptacidiphilus cavernicola</name>
    <dbReference type="NCBI Taxonomy" id="3342716"/>
    <lineage>
        <taxon>Bacteria</taxon>
        <taxon>Bacillati</taxon>
        <taxon>Actinomycetota</taxon>
        <taxon>Actinomycetes</taxon>
        <taxon>Kitasatosporales</taxon>
        <taxon>Streptomycetaceae</taxon>
        <taxon>Streptacidiphilus</taxon>
    </lineage>
</organism>
<proteinExistence type="predicted"/>
<protein>
    <submittedName>
        <fullName evidence="1">2'-5' RNA ligase family protein</fullName>
    </submittedName>
</protein>
<name>A0ABV6VTM3_9ACTN</name>
<comment type="caution">
    <text evidence="1">The sequence shown here is derived from an EMBL/GenBank/DDBJ whole genome shotgun (WGS) entry which is preliminary data.</text>
</comment>
<dbReference type="InterPro" id="IPR050580">
    <property type="entry name" value="2H_phosphoesterase_YjcG-like"/>
</dbReference>
<reference evidence="1 2" key="1">
    <citation type="submission" date="2024-09" db="EMBL/GenBank/DDBJ databases">
        <authorList>
            <person name="Lee S.D."/>
        </authorList>
    </citation>
    <scope>NUCLEOTIDE SEQUENCE [LARGE SCALE GENOMIC DNA]</scope>
    <source>
        <strain evidence="1 2">N8-3</strain>
    </source>
</reference>
<dbReference type="InterPro" id="IPR009097">
    <property type="entry name" value="Cyclic_Pdiesterase"/>
</dbReference>
<dbReference type="Pfam" id="PF13563">
    <property type="entry name" value="2_5_RNA_ligase2"/>
    <property type="match status" value="1"/>
</dbReference>
<keyword evidence="1" id="KW-0436">Ligase</keyword>
<accession>A0ABV6VTM3</accession>
<dbReference type="RefSeq" id="WP_380534841.1">
    <property type="nucleotide sequence ID" value="NZ_JBHFAB010000006.1"/>
</dbReference>
<gene>
    <name evidence="1" type="ORF">ACEZDE_10450</name>
</gene>
<dbReference type="SUPFAM" id="SSF55144">
    <property type="entry name" value="LigT-like"/>
    <property type="match status" value="1"/>
</dbReference>
<dbReference type="Gene3D" id="3.90.1140.10">
    <property type="entry name" value="Cyclic phosphodiesterase"/>
    <property type="match status" value="1"/>
</dbReference>
<dbReference type="EMBL" id="JBHFAB010000006">
    <property type="protein sequence ID" value="MFC1417063.1"/>
    <property type="molecule type" value="Genomic_DNA"/>
</dbReference>